<sequence>MIHSGRLAKQPAYADEKFPDELQSARHEKSESNVRSQVAQTQTRHYNDRALRNCNRPLLVHGARNAEFDHEPGRRVTVPLHGSIFKQLADQILEPDQMLPTPQHPLLESGGVQRVLVERILNHRDVYHASRRGVRTSYLVRWRGNSPAWDSWEHHAQLIVDSPGLVEESVETHPLRMKKGRWKMTFPNASTWIAKVNPFGHLRKDARPPVETYNDLPMGKICLVQKPWT</sequence>
<dbReference type="PROSITE" id="PS50013">
    <property type="entry name" value="CHROMO_2"/>
    <property type="match status" value="1"/>
</dbReference>
<comment type="caution">
    <text evidence="2">The sequence shown here is derived from an EMBL/GenBank/DDBJ whole genome shotgun (WGS) entry which is preliminary data.</text>
</comment>
<accession>A0AAV1V252</accession>
<proteinExistence type="predicted"/>
<dbReference type="InterPro" id="IPR023780">
    <property type="entry name" value="Chromo_domain"/>
</dbReference>
<gene>
    <name evidence="2" type="ORF">PM001_LOCUS26121</name>
</gene>
<name>A0AAV1V252_9STRA</name>
<dbReference type="EMBL" id="CAKLBY020000259">
    <property type="protein sequence ID" value="CAK7940971.1"/>
    <property type="molecule type" value="Genomic_DNA"/>
</dbReference>
<dbReference type="SMART" id="SM00298">
    <property type="entry name" value="CHROMO"/>
    <property type="match status" value="1"/>
</dbReference>
<dbReference type="AlphaFoldDB" id="A0AAV1V252"/>
<dbReference type="SUPFAM" id="SSF54160">
    <property type="entry name" value="Chromo domain-like"/>
    <property type="match status" value="1"/>
</dbReference>
<dbReference type="InterPro" id="IPR000953">
    <property type="entry name" value="Chromo/chromo_shadow_dom"/>
</dbReference>
<feature type="domain" description="Chromo" evidence="1">
    <location>
        <begin position="115"/>
        <end position="181"/>
    </location>
</feature>
<evidence type="ECO:0000313" key="2">
    <source>
        <dbReference type="EMBL" id="CAK7940971.1"/>
    </source>
</evidence>
<dbReference type="Gene3D" id="2.40.50.40">
    <property type="match status" value="1"/>
</dbReference>
<dbReference type="Proteomes" id="UP001162060">
    <property type="component" value="Unassembled WGS sequence"/>
</dbReference>
<dbReference type="CDD" id="cd00024">
    <property type="entry name" value="CD_CSD"/>
    <property type="match status" value="1"/>
</dbReference>
<evidence type="ECO:0000313" key="3">
    <source>
        <dbReference type="Proteomes" id="UP001162060"/>
    </source>
</evidence>
<evidence type="ECO:0000259" key="1">
    <source>
        <dbReference type="PROSITE" id="PS50013"/>
    </source>
</evidence>
<protein>
    <recommendedName>
        <fullName evidence="1">Chromo domain-containing protein</fullName>
    </recommendedName>
</protein>
<dbReference type="Pfam" id="PF00385">
    <property type="entry name" value="Chromo"/>
    <property type="match status" value="1"/>
</dbReference>
<dbReference type="InterPro" id="IPR016197">
    <property type="entry name" value="Chromo-like_dom_sf"/>
</dbReference>
<organism evidence="2 3">
    <name type="scientific">Peronospora matthiolae</name>
    <dbReference type="NCBI Taxonomy" id="2874970"/>
    <lineage>
        <taxon>Eukaryota</taxon>
        <taxon>Sar</taxon>
        <taxon>Stramenopiles</taxon>
        <taxon>Oomycota</taxon>
        <taxon>Peronosporomycetes</taxon>
        <taxon>Peronosporales</taxon>
        <taxon>Peronosporaceae</taxon>
        <taxon>Peronospora</taxon>
    </lineage>
</organism>
<reference evidence="2" key="1">
    <citation type="submission" date="2024-01" db="EMBL/GenBank/DDBJ databases">
        <authorList>
            <person name="Webb A."/>
        </authorList>
    </citation>
    <scope>NUCLEOTIDE SEQUENCE</scope>
    <source>
        <strain evidence="2">Pm1</strain>
    </source>
</reference>